<dbReference type="Proteomes" id="UP000078559">
    <property type="component" value="Chromosome 2"/>
</dbReference>
<sequence>MSRSKMDGDTMPKSPDGQDLPKPFDSNPLSLGPIQDFTKIVTLKAQDKTFYVHKEILTKNSPYFDKALNGPFTEGQTQSITFDDIDPNSLAEYIKILQLVAYVPDFKLRSRGSSAAREYLYPMETLLKLWELGDRFLDETVLAVIEESLDAHWNTNSVKGWSQAYLDFPRACLETHLSDLAMMYTLCKERFIPFEKRIVTVCANCPPQVFADIFLGLELEEGFRAEVTREFALRHAN</sequence>
<protein>
    <recommendedName>
        <fullName evidence="2">BTB domain-containing protein</fullName>
    </recommendedName>
</protein>
<reference evidence="3" key="1">
    <citation type="submission" date="2014-12" db="EMBL/GenBank/DDBJ databases">
        <title>Genome Sequence of Valsa Canker Pathogens Uncovers a Specific Adaption of Colonization on Woody Bark.</title>
        <authorList>
            <person name="Yin Z."/>
            <person name="Liu H."/>
            <person name="Gao X."/>
            <person name="Li Z."/>
            <person name="Song N."/>
            <person name="Ke X."/>
            <person name="Dai Q."/>
            <person name="Wu Y."/>
            <person name="Sun Y."/>
            <person name="Xu J.-R."/>
            <person name="Kang Z.K."/>
            <person name="Wang L."/>
            <person name="Huang L."/>
        </authorList>
    </citation>
    <scope>NUCLEOTIDE SEQUENCE [LARGE SCALE GENOMIC DNA]</scope>
    <source>
        <strain evidence="3">03-8</strain>
    </source>
</reference>
<dbReference type="AlphaFoldDB" id="A0A194VS68"/>
<dbReference type="InterPro" id="IPR011333">
    <property type="entry name" value="SKP1/BTB/POZ_sf"/>
</dbReference>
<feature type="region of interest" description="Disordered" evidence="1">
    <location>
        <begin position="1"/>
        <end position="25"/>
    </location>
</feature>
<evidence type="ECO:0000256" key="1">
    <source>
        <dbReference type="SAM" id="MobiDB-lite"/>
    </source>
</evidence>
<gene>
    <name evidence="3" type="ORF">VM1G_01561</name>
</gene>
<dbReference type="OrthoDB" id="194443at2759"/>
<dbReference type="InterPro" id="IPR000210">
    <property type="entry name" value="BTB/POZ_dom"/>
</dbReference>
<dbReference type="SMR" id="A0A194VS68"/>
<dbReference type="Pfam" id="PF00651">
    <property type="entry name" value="BTB"/>
    <property type="match status" value="1"/>
</dbReference>
<evidence type="ECO:0000313" key="4">
    <source>
        <dbReference type="Proteomes" id="UP000078559"/>
    </source>
</evidence>
<feature type="compositionally biased region" description="Basic and acidic residues" evidence="1">
    <location>
        <begin position="1"/>
        <end position="10"/>
    </location>
</feature>
<feature type="domain" description="BTB" evidence="2">
    <location>
        <begin position="35"/>
        <end position="97"/>
    </location>
</feature>
<accession>A0A194VS68</accession>
<organism evidence="3 4">
    <name type="scientific">Cytospora mali</name>
    <name type="common">Apple Valsa canker fungus</name>
    <name type="synonym">Valsa mali</name>
    <dbReference type="NCBI Taxonomy" id="578113"/>
    <lineage>
        <taxon>Eukaryota</taxon>
        <taxon>Fungi</taxon>
        <taxon>Dikarya</taxon>
        <taxon>Ascomycota</taxon>
        <taxon>Pezizomycotina</taxon>
        <taxon>Sordariomycetes</taxon>
        <taxon>Sordariomycetidae</taxon>
        <taxon>Diaporthales</taxon>
        <taxon>Cytosporaceae</taxon>
        <taxon>Cytospora</taxon>
    </lineage>
</organism>
<name>A0A194VS68_CYTMA</name>
<dbReference type="PANTHER" id="PTHR47843:SF2">
    <property type="entry name" value="BTB DOMAIN-CONTAINING PROTEIN"/>
    <property type="match status" value="1"/>
</dbReference>
<proteinExistence type="predicted"/>
<keyword evidence="4" id="KW-1185">Reference proteome</keyword>
<dbReference type="EMBL" id="CM003099">
    <property type="protein sequence ID" value="KUI66847.1"/>
    <property type="molecule type" value="Genomic_DNA"/>
</dbReference>
<dbReference type="SMART" id="SM00225">
    <property type="entry name" value="BTB"/>
    <property type="match status" value="1"/>
</dbReference>
<evidence type="ECO:0000313" key="3">
    <source>
        <dbReference type="EMBL" id="KUI66847.1"/>
    </source>
</evidence>
<dbReference type="CDD" id="cd18186">
    <property type="entry name" value="BTB_POZ_ZBTB_KLHL-like"/>
    <property type="match status" value="1"/>
</dbReference>
<evidence type="ECO:0000259" key="2">
    <source>
        <dbReference type="PROSITE" id="PS50097"/>
    </source>
</evidence>
<dbReference type="Gene3D" id="3.30.710.10">
    <property type="entry name" value="Potassium Channel Kv1.1, Chain A"/>
    <property type="match status" value="1"/>
</dbReference>
<dbReference type="PANTHER" id="PTHR47843">
    <property type="entry name" value="BTB DOMAIN-CONTAINING PROTEIN-RELATED"/>
    <property type="match status" value="1"/>
</dbReference>
<dbReference type="PROSITE" id="PS50097">
    <property type="entry name" value="BTB"/>
    <property type="match status" value="1"/>
</dbReference>
<dbReference type="SUPFAM" id="SSF54695">
    <property type="entry name" value="POZ domain"/>
    <property type="match status" value="1"/>
</dbReference>